<protein>
    <submittedName>
        <fullName evidence="2">Uncharacterized protein</fullName>
    </submittedName>
</protein>
<dbReference type="Proteomes" id="UP000193648">
    <property type="component" value="Unassembled WGS sequence"/>
</dbReference>
<keyword evidence="3" id="KW-1185">Reference proteome</keyword>
<dbReference type="GeneID" id="33568525"/>
<dbReference type="AlphaFoldDB" id="A0A1Y2GH35"/>
<dbReference type="EMBL" id="MCFF01000030">
    <property type="protein sequence ID" value="ORZ10684.1"/>
    <property type="molecule type" value="Genomic_DNA"/>
</dbReference>
<organism evidence="2 3">
    <name type="scientific">Lobosporangium transversale</name>
    <dbReference type="NCBI Taxonomy" id="64571"/>
    <lineage>
        <taxon>Eukaryota</taxon>
        <taxon>Fungi</taxon>
        <taxon>Fungi incertae sedis</taxon>
        <taxon>Mucoromycota</taxon>
        <taxon>Mortierellomycotina</taxon>
        <taxon>Mortierellomycetes</taxon>
        <taxon>Mortierellales</taxon>
        <taxon>Mortierellaceae</taxon>
        <taxon>Lobosporangium</taxon>
    </lineage>
</organism>
<dbReference type="InParanoid" id="A0A1Y2GH35"/>
<name>A0A1Y2GH35_9FUNG</name>
<evidence type="ECO:0000256" key="1">
    <source>
        <dbReference type="SAM" id="MobiDB-lite"/>
    </source>
</evidence>
<evidence type="ECO:0000313" key="3">
    <source>
        <dbReference type="Proteomes" id="UP000193648"/>
    </source>
</evidence>
<accession>A0A1Y2GH35</accession>
<evidence type="ECO:0000313" key="2">
    <source>
        <dbReference type="EMBL" id="ORZ10684.1"/>
    </source>
</evidence>
<gene>
    <name evidence="2" type="ORF">BCR41DRAFT_372426</name>
</gene>
<sequence length="125" mass="14310">MLPMGPPRFRHPYAFMATSNRICRFFVTKKRNLAPLAVIASMVGRHSMFAGMSLLQHSLYRHQQFYTKTTARQDKRDKTTSSIHSSAGLRKWAEKGDPQTSTACWPCDKDLDSRERTIKAEAFSL</sequence>
<feature type="region of interest" description="Disordered" evidence="1">
    <location>
        <begin position="70"/>
        <end position="104"/>
    </location>
</feature>
<reference evidence="2 3" key="1">
    <citation type="submission" date="2016-07" db="EMBL/GenBank/DDBJ databases">
        <title>Pervasive Adenine N6-methylation of Active Genes in Fungi.</title>
        <authorList>
            <consortium name="DOE Joint Genome Institute"/>
            <person name="Mondo S.J."/>
            <person name="Dannebaum R.O."/>
            <person name="Kuo R.C."/>
            <person name="Labutti K."/>
            <person name="Haridas S."/>
            <person name="Kuo A."/>
            <person name="Salamov A."/>
            <person name="Ahrendt S.R."/>
            <person name="Lipzen A."/>
            <person name="Sullivan W."/>
            <person name="Andreopoulos W.B."/>
            <person name="Clum A."/>
            <person name="Lindquist E."/>
            <person name="Daum C."/>
            <person name="Ramamoorthy G.K."/>
            <person name="Gryganskyi A."/>
            <person name="Culley D."/>
            <person name="Magnuson J.K."/>
            <person name="James T.Y."/>
            <person name="O'Malley M.A."/>
            <person name="Stajich J.E."/>
            <person name="Spatafora J.W."/>
            <person name="Visel A."/>
            <person name="Grigoriev I.V."/>
        </authorList>
    </citation>
    <scope>NUCLEOTIDE SEQUENCE [LARGE SCALE GENOMIC DNA]</scope>
    <source>
        <strain evidence="2 3">NRRL 3116</strain>
    </source>
</reference>
<comment type="caution">
    <text evidence="2">The sequence shown here is derived from an EMBL/GenBank/DDBJ whole genome shotgun (WGS) entry which is preliminary data.</text>
</comment>
<dbReference type="RefSeq" id="XP_021879405.1">
    <property type="nucleotide sequence ID" value="XM_022026682.1"/>
</dbReference>
<proteinExistence type="predicted"/>